<evidence type="ECO:0008006" key="5">
    <source>
        <dbReference type="Google" id="ProtNLM"/>
    </source>
</evidence>
<name>A0AAV6N133_9ROSI</name>
<keyword evidence="2" id="KW-0732">Signal</keyword>
<feature type="non-terminal residue" evidence="3">
    <location>
        <position position="1"/>
    </location>
</feature>
<feature type="region of interest" description="Disordered" evidence="1">
    <location>
        <begin position="31"/>
        <end position="52"/>
    </location>
</feature>
<proteinExistence type="predicted"/>
<reference evidence="3 4" key="1">
    <citation type="journal article" date="2021" name="Hortic Res">
        <title>The domestication of Cucurbita argyrosperma as revealed by the genome of its wild relative.</title>
        <authorList>
            <person name="Barrera-Redondo J."/>
            <person name="Sanchez-de la Vega G."/>
            <person name="Aguirre-Liguori J.A."/>
            <person name="Castellanos-Morales G."/>
            <person name="Gutierrez-Guerrero Y.T."/>
            <person name="Aguirre-Dugua X."/>
            <person name="Aguirre-Planter E."/>
            <person name="Tenaillon M.I."/>
            <person name="Lira-Saade R."/>
            <person name="Eguiarte L.E."/>
        </authorList>
    </citation>
    <scope>NUCLEOTIDE SEQUENCE [LARGE SCALE GENOMIC DNA]</scope>
    <source>
        <strain evidence="3">JBR-2021</strain>
    </source>
</reference>
<comment type="caution">
    <text evidence="3">The sequence shown here is derived from an EMBL/GenBank/DDBJ whole genome shotgun (WGS) entry which is preliminary data.</text>
</comment>
<protein>
    <recommendedName>
        <fullName evidence="5">Secreted protein</fullName>
    </recommendedName>
</protein>
<keyword evidence="4" id="KW-1185">Reference proteome</keyword>
<dbReference type="Proteomes" id="UP000685013">
    <property type="component" value="Chromosome 11"/>
</dbReference>
<sequence>MPISKGLSFLGLVAIFICLLFIEVADAHSGHSGTHAVEKPCPGGGEHCHHSGRMAAQTVDEDDDFDDTYKAPVKGRMAMSMSESTEDAEERAVEMEIETTSPEEPANQKVVVLGH</sequence>
<evidence type="ECO:0000256" key="2">
    <source>
        <dbReference type="SAM" id="SignalP"/>
    </source>
</evidence>
<evidence type="ECO:0000256" key="1">
    <source>
        <dbReference type="SAM" id="MobiDB-lite"/>
    </source>
</evidence>
<dbReference type="EMBL" id="JAGKQH010000011">
    <property type="protein sequence ID" value="KAG6589281.1"/>
    <property type="molecule type" value="Genomic_DNA"/>
</dbReference>
<feature type="signal peptide" evidence="2">
    <location>
        <begin position="1"/>
        <end position="27"/>
    </location>
</feature>
<organism evidence="3 4">
    <name type="scientific">Cucurbita argyrosperma subsp. sororia</name>
    <dbReference type="NCBI Taxonomy" id="37648"/>
    <lineage>
        <taxon>Eukaryota</taxon>
        <taxon>Viridiplantae</taxon>
        <taxon>Streptophyta</taxon>
        <taxon>Embryophyta</taxon>
        <taxon>Tracheophyta</taxon>
        <taxon>Spermatophyta</taxon>
        <taxon>Magnoliopsida</taxon>
        <taxon>eudicotyledons</taxon>
        <taxon>Gunneridae</taxon>
        <taxon>Pentapetalae</taxon>
        <taxon>rosids</taxon>
        <taxon>fabids</taxon>
        <taxon>Cucurbitales</taxon>
        <taxon>Cucurbitaceae</taxon>
        <taxon>Cucurbiteae</taxon>
        <taxon>Cucurbita</taxon>
    </lineage>
</organism>
<dbReference type="AlphaFoldDB" id="A0AAV6N133"/>
<gene>
    <name evidence="3" type="ORF">SDJN03_17846</name>
</gene>
<feature type="chain" id="PRO_5043686481" description="Secreted protein" evidence="2">
    <location>
        <begin position="28"/>
        <end position="115"/>
    </location>
</feature>
<evidence type="ECO:0000313" key="3">
    <source>
        <dbReference type="EMBL" id="KAG6589281.1"/>
    </source>
</evidence>
<evidence type="ECO:0000313" key="4">
    <source>
        <dbReference type="Proteomes" id="UP000685013"/>
    </source>
</evidence>
<accession>A0AAV6N133</accession>
<feature type="region of interest" description="Disordered" evidence="1">
    <location>
        <begin position="75"/>
        <end position="115"/>
    </location>
</feature>